<organism evidence="2 3">
    <name type="scientific">Cymbomonas tetramitiformis</name>
    <dbReference type="NCBI Taxonomy" id="36881"/>
    <lineage>
        <taxon>Eukaryota</taxon>
        <taxon>Viridiplantae</taxon>
        <taxon>Chlorophyta</taxon>
        <taxon>Pyramimonadophyceae</taxon>
        <taxon>Pyramimonadales</taxon>
        <taxon>Pyramimonadaceae</taxon>
        <taxon>Cymbomonas</taxon>
    </lineage>
</organism>
<protein>
    <submittedName>
        <fullName evidence="2">Uncharacterized protein</fullName>
    </submittedName>
</protein>
<accession>A0AAE0FAR8</accession>
<gene>
    <name evidence="2" type="ORF">CYMTET_34527</name>
    <name evidence="1" type="ORF">CYMTET_52827</name>
</gene>
<sequence length="110" mass="12564">MLAKRRRLDKLPQASIFSSLVGVKRGVKSTNNDPVVRRPKLSDTEYIRGICGGDDDSEEEQEELNEAEKRRQPVLYKAFQKSKVVVGRPKKTAFENGSLLQKTLFRESNR</sequence>
<dbReference type="Proteomes" id="UP001190700">
    <property type="component" value="Unassembled WGS sequence"/>
</dbReference>
<comment type="caution">
    <text evidence="2">The sequence shown here is derived from an EMBL/GenBank/DDBJ whole genome shotgun (WGS) entry which is preliminary data.</text>
</comment>
<evidence type="ECO:0000313" key="2">
    <source>
        <dbReference type="EMBL" id="KAK3256331.1"/>
    </source>
</evidence>
<proteinExistence type="predicted"/>
<keyword evidence="3" id="KW-1185">Reference proteome</keyword>
<dbReference type="EMBL" id="LGRX02021762">
    <property type="protein sequence ID" value="KAK3256331.1"/>
    <property type="molecule type" value="Genomic_DNA"/>
</dbReference>
<dbReference type="EMBL" id="LGRX02034709">
    <property type="protein sequence ID" value="KAK3237074.1"/>
    <property type="molecule type" value="Genomic_DNA"/>
</dbReference>
<reference evidence="2" key="2">
    <citation type="submission" date="2023-06" db="EMBL/GenBank/DDBJ databases">
        <title>Long-read-based genome assembly of the green algal bacterivore Cymbomonas tetramitiformis.</title>
        <authorList>
            <person name="Gyaltshen Y."/>
            <person name="Rozenberg A."/>
            <person name="Paasch A."/>
            <person name="Burns J.A."/>
            <person name="Warring S."/>
            <person name="Larson R."/>
            <person name="Maurer-Alcala X."/>
            <person name="Dacks J."/>
            <person name="Kim E."/>
        </authorList>
    </citation>
    <scope>NUCLEOTIDE SEQUENCE</scope>
    <source>
        <strain evidence="2">PLY_AMNH</strain>
    </source>
</reference>
<evidence type="ECO:0000313" key="3">
    <source>
        <dbReference type="Proteomes" id="UP001190700"/>
    </source>
</evidence>
<name>A0AAE0FAR8_9CHLO</name>
<reference evidence="2 3" key="1">
    <citation type="journal article" date="2015" name="Genome Biol. Evol.">
        <title>Comparative Genomics of a Bacterivorous Green Alga Reveals Evolutionary Causalities and Consequences of Phago-Mixotrophic Mode of Nutrition.</title>
        <authorList>
            <person name="Burns J.A."/>
            <person name="Paasch A."/>
            <person name="Narechania A."/>
            <person name="Kim E."/>
        </authorList>
    </citation>
    <scope>NUCLEOTIDE SEQUENCE [LARGE SCALE GENOMIC DNA]</scope>
    <source>
        <strain evidence="2">PLY_AMNH</strain>
    </source>
</reference>
<evidence type="ECO:0000313" key="1">
    <source>
        <dbReference type="EMBL" id="KAK3237074.1"/>
    </source>
</evidence>
<dbReference type="AlphaFoldDB" id="A0AAE0FAR8"/>